<dbReference type="AlphaFoldDB" id="A0A498QKL7"/>
<evidence type="ECO:0000313" key="2">
    <source>
        <dbReference type="EMBL" id="VBA48707.1"/>
    </source>
</evidence>
<gene>
    <name evidence="2" type="ORF">LAUMK142_01527</name>
</gene>
<evidence type="ECO:0000256" key="1">
    <source>
        <dbReference type="SAM" id="Phobius"/>
    </source>
</evidence>
<dbReference type="EMBL" id="UPHU01000001">
    <property type="protein sequence ID" value="VBA48707.1"/>
    <property type="molecule type" value="Genomic_DNA"/>
</dbReference>
<proteinExistence type="predicted"/>
<name>A0A498QKL7_9MYCO</name>
<keyword evidence="1" id="KW-0472">Membrane</keyword>
<keyword evidence="3" id="KW-1185">Reference proteome</keyword>
<sequence>MRLTGPLSWHAERMAGKEIDRVRATSALAVIKQHPGMVLFALSPVLALLAAIWWLAGAGWAIAAALVLLVVGGAVVVVKR</sequence>
<feature type="transmembrane region" description="Helical" evidence="1">
    <location>
        <begin position="60"/>
        <end position="78"/>
    </location>
</feature>
<reference evidence="2 3" key="1">
    <citation type="submission" date="2018-09" db="EMBL/GenBank/DDBJ databases">
        <authorList>
            <person name="Tagini F."/>
        </authorList>
    </citation>
    <scope>NUCLEOTIDE SEQUENCE [LARGE SCALE GENOMIC DNA]</scope>
    <source>
        <strain evidence="2 3">MK142</strain>
    </source>
</reference>
<organism evidence="2 3">
    <name type="scientific">Mycobacterium pseudokansasii</name>
    <dbReference type="NCBI Taxonomy" id="2341080"/>
    <lineage>
        <taxon>Bacteria</taxon>
        <taxon>Bacillati</taxon>
        <taxon>Actinomycetota</taxon>
        <taxon>Actinomycetes</taxon>
        <taxon>Mycobacteriales</taxon>
        <taxon>Mycobacteriaceae</taxon>
        <taxon>Mycobacterium</taxon>
    </lineage>
</organism>
<dbReference type="Proteomes" id="UP000268285">
    <property type="component" value="Unassembled WGS sequence"/>
</dbReference>
<keyword evidence="1" id="KW-0812">Transmembrane</keyword>
<evidence type="ECO:0000313" key="3">
    <source>
        <dbReference type="Proteomes" id="UP000268285"/>
    </source>
</evidence>
<keyword evidence="1" id="KW-1133">Transmembrane helix</keyword>
<feature type="transmembrane region" description="Helical" evidence="1">
    <location>
        <begin position="36"/>
        <end position="54"/>
    </location>
</feature>
<protein>
    <submittedName>
        <fullName evidence="2">Uncharacterized protein</fullName>
    </submittedName>
</protein>
<accession>A0A498QKL7</accession>